<evidence type="ECO:0000313" key="3">
    <source>
        <dbReference type="Proteomes" id="UP000186601"/>
    </source>
</evidence>
<feature type="chain" id="PRO_5015354278" evidence="1">
    <location>
        <begin position="19"/>
        <end position="175"/>
    </location>
</feature>
<evidence type="ECO:0000256" key="1">
    <source>
        <dbReference type="SAM" id="SignalP"/>
    </source>
</evidence>
<protein>
    <submittedName>
        <fullName evidence="2">Uncharacterized protein</fullName>
    </submittedName>
</protein>
<feature type="signal peptide" evidence="1">
    <location>
        <begin position="1"/>
        <end position="18"/>
    </location>
</feature>
<evidence type="ECO:0000313" key="2">
    <source>
        <dbReference type="EMBL" id="PSR70523.1"/>
    </source>
</evidence>
<name>A0A2R6NDT5_9APHY</name>
<proteinExistence type="predicted"/>
<dbReference type="EMBL" id="MLYV02001349">
    <property type="protein sequence ID" value="PSR70523.1"/>
    <property type="molecule type" value="Genomic_DNA"/>
</dbReference>
<keyword evidence="1" id="KW-0732">Signal</keyword>
<dbReference type="OrthoDB" id="3944184at2759"/>
<comment type="caution">
    <text evidence="2">The sequence shown here is derived from an EMBL/GenBank/DDBJ whole genome shotgun (WGS) entry which is preliminary data.</text>
</comment>
<sequence>MLFKSLPFLLTLVLSVASSYVPGYARSPRATDDTKGTILVPTAGTAIEPASNFTFTYSPRADYGVSTFAYHVFLLDAAATTTTLSAVDVFSTGYYFGRFDYPNYPAVPYALNPCPAELTMPDFSKSPGGFAAGESASNIAMQLAVVEEWGNGDPSVGRKFGLALTAIVYNATTTT</sequence>
<accession>A0A2R6NDT5</accession>
<organism evidence="2 3">
    <name type="scientific">Hermanssonia centrifuga</name>
    <dbReference type="NCBI Taxonomy" id="98765"/>
    <lineage>
        <taxon>Eukaryota</taxon>
        <taxon>Fungi</taxon>
        <taxon>Dikarya</taxon>
        <taxon>Basidiomycota</taxon>
        <taxon>Agaricomycotina</taxon>
        <taxon>Agaricomycetes</taxon>
        <taxon>Polyporales</taxon>
        <taxon>Meruliaceae</taxon>
        <taxon>Hermanssonia</taxon>
    </lineage>
</organism>
<dbReference type="AlphaFoldDB" id="A0A2R6NDT5"/>
<reference evidence="2 3" key="1">
    <citation type="submission" date="2018-02" db="EMBL/GenBank/DDBJ databases">
        <title>Genome sequence of the basidiomycete white-rot fungus Phlebia centrifuga.</title>
        <authorList>
            <person name="Granchi Z."/>
            <person name="Peng M."/>
            <person name="de Vries R.P."/>
            <person name="Hilden K."/>
            <person name="Makela M.R."/>
            <person name="Grigoriev I."/>
            <person name="Riley R."/>
        </authorList>
    </citation>
    <scope>NUCLEOTIDE SEQUENCE [LARGE SCALE GENOMIC DNA]</scope>
    <source>
        <strain evidence="2 3">FBCC195</strain>
    </source>
</reference>
<dbReference type="Proteomes" id="UP000186601">
    <property type="component" value="Unassembled WGS sequence"/>
</dbReference>
<gene>
    <name evidence="2" type="ORF">PHLCEN_2v13562</name>
</gene>
<keyword evidence="3" id="KW-1185">Reference proteome</keyword>